<organism evidence="3 4">
    <name type="scientific">Corynebacterium hadale</name>
    <dbReference type="NCBI Taxonomy" id="2026255"/>
    <lineage>
        <taxon>Bacteria</taxon>
        <taxon>Bacillati</taxon>
        <taxon>Actinomycetota</taxon>
        <taxon>Actinomycetes</taxon>
        <taxon>Mycobacteriales</taxon>
        <taxon>Corynebacteriaceae</taxon>
        <taxon>Corynebacterium</taxon>
    </lineage>
</organism>
<evidence type="ECO:0000256" key="2">
    <source>
        <dbReference type="SAM" id="Phobius"/>
    </source>
</evidence>
<name>A0A269PHD3_9CORY</name>
<keyword evidence="2" id="KW-0472">Membrane</keyword>
<feature type="compositionally biased region" description="Basic and acidic residues" evidence="1">
    <location>
        <begin position="24"/>
        <end position="33"/>
    </location>
</feature>
<reference evidence="3 4" key="1">
    <citation type="submission" date="2017-08" db="EMBL/GenBank/DDBJ databases">
        <authorList>
            <person name="de Groot N.N."/>
        </authorList>
    </citation>
    <scope>NUCLEOTIDE SEQUENCE [LARGE SCALE GENOMIC DNA]</scope>
    <source>
        <strain evidence="3 4">NBT06-6</strain>
    </source>
</reference>
<feature type="non-terminal residue" evidence="3">
    <location>
        <position position="1"/>
    </location>
</feature>
<gene>
    <name evidence="3" type="ORF">CIG21_03015</name>
</gene>
<evidence type="ECO:0000313" key="4">
    <source>
        <dbReference type="Proteomes" id="UP000215771"/>
    </source>
</evidence>
<dbReference type="Proteomes" id="UP000215771">
    <property type="component" value="Unassembled WGS sequence"/>
</dbReference>
<evidence type="ECO:0000313" key="3">
    <source>
        <dbReference type="EMBL" id="PAJ70790.1"/>
    </source>
</evidence>
<keyword evidence="2" id="KW-1133">Transmembrane helix</keyword>
<evidence type="ECO:0000256" key="1">
    <source>
        <dbReference type="SAM" id="MobiDB-lite"/>
    </source>
</evidence>
<protein>
    <submittedName>
        <fullName evidence="3">Uncharacterized protein</fullName>
    </submittedName>
</protein>
<sequence>PGEKITVTIKDENGTVIGTVSSIVDKKTDEPSKPTDPTGTPAPQEPGIDKGKCAASAVGFGLPLLALIPVGLATQMSIPGVSEFVENTSKEIERANAQIQQNLGMFNPQTAQALSQMNEQLRKAGFDLATVGAGIAVIAAGIIAGTIIYDNCAPGGLGGSSVKLDGSSK</sequence>
<keyword evidence="2" id="KW-0812">Transmembrane</keyword>
<feature type="region of interest" description="Disordered" evidence="1">
    <location>
        <begin position="20"/>
        <end position="50"/>
    </location>
</feature>
<dbReference type="AlphaFoldDB" id="A0A269PHD3"/>
<feature type="transmembrane region" description="Helical" evidence="2">
    <location>
        <begin position="126"/>
        <end position="149"/>
    </location>
</feature>
<accession>A0A269PHD3</accession>
<dbReference type="EMBL" id="NQMQ01000004">
    <property type="protein sequence ID" value="PAJ70790.1"/>
    <property type="molecule type" value="Genomic_DNA"/>
</dbReference>
<comment type="caution">
    <text evidence="3">The sequence shown here is derived from an EMBL/GenBank/DDBJ whole genome shotgun (WGS) entry which is preliminary data.</text>
</comment>
<proteinExistence type="predicted"/>